<evidence type="ECO:0000256" key="2">
    <source>
        <dbReference type="ARBA" id="ARBA00022475"/>
    </source>
</evidence>
<keyword evidence="5 7" id="KW-0472">Membrane</keyword>
<proteinExistence type="predicted"/>
<keyword evidence="3 7" id="KW-0812">Transmembrane</keyword>
<reference evidence="9 10" key="1">
    <citation type="submission" date="2018-12" db="EMBL/GenBank/DDBJ databases">
        <authorList>
            <consortium name="Pathogen Informatics"/>
        </authorList>
    </citation>
    <scope>NUCLEOTIDE SEQUENCE [LARGE SCALE GENOMIC DNA]</scope>
    <source>
        <strain evidence="9 10">NCTC12871</strain>
    </source>
</reference>
<evidence type="ECO:0000256" key="6">
    <source>
        <dbReference type="SAM" id="Coils"/>
    </source>
</evidence>
<evidence type="ECO:0000313" key="10">
    <source>
        <dbReference type="Proteomes" id="UP000279799"/>
    </source>
</evidence>
<feature type="domain" description="Polysaccharide chain length determinant N-terminal" evidence="8">
    <location>
        <begin position="13"/>
        <end position="79"/>
    </location>
</feature>
<feature type="transmembrane region" description="Helical" evidence="7">
    <location>
        <begin position="31"/>
        <end position="53"/>
    </location>
</feature>
<keyword evidence="2" id="KW-1003">Cell membrane</keyword>
<evidence type="ECO:0000256" key="5">
    <source>
        <dbReference type="ARBA" id="ARBA00023136"/>
    </source>
</evidence>
<gene>
    <name evidence="9" type="primary">wzzE</name>
    <name evidence="9" type="ORF">NCTC12871_00044</name>
</gene>
<dbReference type="PANTHER" id="PTHR32309:SF13">
    <property type="entry name" value="FERRIC ENTEROBACTIN TRANSPORT PROTEIN FEPE"/>
    <property type="match status" value="1"/>
</dbReference>
<dbReference type="Proteomes" id="UP000279799">
    <property type="component" value="Chromosome"/>
</dbReference>
<keyword evidence="6" id="KW-0175">Coiled coil</keyword>
<dbReference type="PANTHER" id="PTHR32309">
    <property type="entry name" value="TYROSINE-PROTEIN KINASE"/>
    <property type="match status" value="1"/>
</dbReference>
<dbReference type="GO" id="GO:0004713">
    <property type="term" value="F:protein tyrosine kinase activity"/>
    <property type="evidence" value="ECO:0007669"/>
    <property type="project" value="TreeGrafter"/>
</dbReference>
<feature type="transmembrane region" description="Helical" evidence="7">
    <location>
        <begin position="330"/>
        <end position="350"/>
    </location>
</feature>
<evidence type="ECO:0000313" key="9">
    <source>
        <dbReference type="EMBL" id="VEJ08642.1"/>
    </source>
</evidence>
<evidence type="ECO:0000256" key="7">
    <source>
        <dbReference type="SAM" id="Phobius"/>
    </source>
</evidence>
<dbReference type="InterPro" id="IPR003856">
    <property type="entry name" value="LPS_length_determ_N"/>
</dbReference>
<evidence type="ECO:0000259" key="8">
    <source>
        <dbReference type="Pfam" id="PF02706"/>
    </source>
</evidence>
<protein>
    <submittedName>
        <fullName evidence="9">Wzz-like protein</fullName>
    </submittedName>
</protein>
<dbReference type="Pfam" id="PF02706">
    <property type="entry name" value="Wzz"/>
    <property type="match status" value="1"/>
</dbReference>
<comment type="subcellular location">
    <subcellularLocation>
        <location evidence="1">Cell membrane</location>
        <topology evidence="1">Multi-pass membrane protein</topology>
    </subcellularLocation>
</comment>
<accession>A0A448TRL0</accession>
<keyword evidence="10" id="KW-1185">Reference proteome</keyword>
<evidence type="ECO:0000256" key="3">
    <source>
        <dbReference type="ARBA" id="ARBA00022692"/>
    </source>
</evidence>
<sequence>MTQQSNNVVTQDDEIDLVALMFSLWKRKWTIVWTTIIFAIGSIGYALFAPQVWTSTATITQPQMKNIVNYLGQIQQYTSIGNQYTKMPSYLFDQSWLFDKFKNVLLSREYQAFYLKQTDFYKKALQSGESSHRILNTLFKDIKINKFDAKDAPVAFNGITVSFSGPTPELAQTLLKGLIENADNYAKQNIFENQVARVNDLHAGLELELNRIQENVKATKENKIQVLEQALQIAKKAGIKDYQPIEDANGRSKPSINDNLLFMLGERNLTAQLESLKASPYIYPTRYYQIKAQLDALTELTEHDKPVKFQTYTYQDAPSYPVNRTKPKRAIIVVAGTVAGGVIGVLLALFMNAITTYRRKEDLSK</sequence>
<dbReference type="SUPFAM" id="SSF160355">
    <property type="entry name" value="Bacterial polysaccharide co-polymerase-like"/>
    <property type="match status" value="1"/>
</dbReference>
<keyword evidence="4 7" id="KW-1133">Transmembrane helix</keyword>
<organism evidence="9 10">
    <name type="scientific">Actinobacillus delphinicola</name>
    <dbReference type="NCBI Taxonomy" id="51161"/>
    <lineage>
        <taxon>Bacteria</taxon>
        <taxon>Pseudomonadati</taxon>
        <taxon>Pseudomonadota</taxon>
        <taxon>Gammaproteobacteria</taxon>
        <taxon>Pasteurellales</taxon>
        <taxon>Pasteurellaceae</taxon>
        <taxon>Actinobacillus</taxon>
    </lineage>
</organism>
<evidence type="ECO:0000256" key="4">
    <source>
        <dbReference type="ARBA" id="ARBA00022989"/>
    </source>
</evidence>
<evidence type="ECO:0000256" key="1">
    <source>
        <dbReference type="ARBA" id="ARBA00004651"/>
    </source>
</evidence>
<feature type="coiled-coil region" evidence="6">
    <location>
        <begin position="195"/>
        <end position="237"/>
    </location>
</feature>
<dbReference type="EMBL" id="LR134510">
    <property type="protein sequence ID" value="VEJ08642.1"/>
    <property type="molecule type" value="Genomic_DNA"/>
</dbReference>
<dbReference type="AlphaFoldDB" id="A0A448TRL0"/>
<dbReference type="OrthoDB" id="6535795at2"/>
<dbReference type="KEGG" id="adp:NCTC12871_00044"/>
<dbReference type="InterPro" id="IPR050445">
    <property type="entry name" value="Bact_polysacc_biosynth/exp"/>
</dbReference>
<dbReference type="GO" id="GO:0005886">
    <property type="term" value="C:plasma membrane"/>
    <property type="evidence" value="ECO:0007669"/>
    <property type="project" value="UniProtKB-SubCell"/>
</dbReference>
<dbReference type="RefSeq" id="WP_126597896.1">
    <property type="nucleotide sequence ID" value="NZ_LR134510.1"/>
</dbReference>
<name>A0A448TRL0_9PAST</name>
<dbReference type="Gene3D" id="3.30.1890.10">
    <property type="entry name" value="FepE-like"/>
    <property type="match status" value="1"/>
</dbReference>